<proteinExistence type="predicted"/>
<dbReference type="EMBL" id="CP031023">
    <property type="protein sequence ID" value="AZA16932.1"/>
    <property type="molecule type" value="Genomic_DNA"/>
</dbReference>
<dbReference type="AlphaFoldDB" id="A0A3G6JG02"/>
<evidence type="ECO:0000313" key="1">
    <source>
        <dbReference type="EMBL" id="AZA16932.1"/>
    </source>
</evidence>
<organism evidence="1">
    <name type="scientific">Lactobacillus delbrueckii subsp. lactis</name>
    <dbReference type="NCBI Taxonomy" id="29397"/>
    <lineage>
        <taxon>Bacteria</taxon>
        <taxon>Bacillati</taxon>
        <taxon>Bacillota</taxon>
        <taxon>Bacilli</taxon>
        <taxon>Lactobacillales</taxon>
        <taxon>Lactobacillaceae</taxon>
        <taxon>Lactobacillus</taxon>
    </lineage>
</organism>
<gene>
    <name evidence="1" type="ORF">DQL93_11045</name>
</gene>
<sequence>MFNLFLQLANYIKTDDGTELLEFKCQRIRRTILVDDFLNEVMQARKDSYTTEQ</sequence>
<name>A0A3G6JG02_LACDL</name>
<protein>
    <submittedName>
        <fullName evidence="1">Bacitracin ABC transporter</fullName>
    </submittedName>
</protein>
<reference evidence="1" key="1">
    <citation type="submission" date="2018-07" db="EMBL/GenBank/DDBJ databases">
        <authorList>
            <person name="Somerville V."/>
        </authorList>
    </citation>
    <scope>NUCLEOTIDE SEQUENCE</scope>
    <source>
        <strain evidence="1">NWC_2_2</strain>
    </source>
</reference>
<accession>A0A3G6JG02</accession>